<evidence type="ECO:0000313" key="4">
    <source>
        <dbReference type="EMBL" id="EJK49176.1"/>
    </source>
</evidence>
<dbReference type="GO" id="GO:0003843">
    <property type="term" value="F:1,3-beta-D-glucan synthase activity"/>
    <property type="evidence" value="ECO:0007669"/>
    <property type="project" value="InterPro"/>
</dbReference>
<comment type="caution">
    <text evidence="4">The sequence shown here is derived from an EMBL/GenBank/DDBJ whole genome shotgun (WGS) entry which is preliminary data.</text>
</comment>
<feature type="transmembrane region" description="Helical" evidence="2">
    <location>
        <begin position="1106"/>
        <end position="1127"/>
    </location>
</feature>
<sequence>MEHLDSRKQSLSNPNLAEGQSLLGNDPHKLQGYVNRLLDVRIQKWVMFSTVWNEVIDHVSRRVCAFSLHTRLVQAYSISLQFREEDLISNLERDYMKFSRFDGFSQAIYLPVFQTAGVVEESLALLERPGDDDEHASDDTLFAPICNHVTMRTAVSEVWELGCYVLLKLLGPVHNDDAVYIMNYVLKWVESGTVCDHVKITQMRGVVQSLIQLVGVLSKGVSRRKPAASRRSTGKPKARKEPSGPPARGIRRAISANSLASAEALESTRPALAEDVVIIDALRDSTRDKFRALINSIKGMMNASNPESKDVMDRLTFALSMENGFFWDDAYASDALDDFARSGIVKSVLTKLKGLVACHPDEVEPKSKEARRRLTFFVNSLFMDMPNAPSIHDMFSWNVLTPYYKESVTLSKGELETRKDALGVSTMLYLQTLFKADWANFLERLGLQDEEKVWNKKYAAETRQWASIRAQTLNRTVSGMMYYEKALRLLANMERLDEDTTNDLMGEKFGYIVSCQVYGQQKKDQDPKAEDIENLMHRFPHMRVAYIDSVRDIRSGQMAFYSCLVKSHSNEIQEVYRVRLPCNPILGEGKPENQNHAMIFSRGEFVQTIDMNQDGYFEEALKMRNALQEFAKRDGPMPITILGLREHIFTGSVSSLANYMALQETSFVTLGQRVLTKPLCIRLHYGHPDVFDKLFFITRGGISKSSKGINLSEDIFAGYNNAIRGGQVAFKEYIQVGKGRDVGMSQIYQFEAKLSQGAGEQSLSRDVYRMCHRLDFSRLLSYYFGGIGHYFSNVLTVLTVYVVIYLMAILALYDLEKIGDRLITPMGTVQMLLGGLGLLQTIPLFSTLGVERGWWASFRELVQIFATGGPLHFMFHIQTKANYMTQTILVGGAKYRPTGRGFVTQHTPMDEQYRFFASSHLYLGVEMGALLIIMGIYTEAGQYFGRTWSLWLASLSFLASPFWFNPLTFDWNIVTADYAKWFAWMTAKSGGATRSWSVWWNEENGFYKKMPMRSKLWFVIKSTLFLCIAEGVARSSLLEADMTINKPMIPVSFVVAAIVVFFVLWWLLSMVEHLMPYPVRRTIGIVIGIGLMTTITTIFIEDSNCIRYGLAAYYAIGAMCQLGLLAGSKFVKTFYFVHDLVCGHIIFIPLFLLAILQIPHHIQTWLLYQNALSSDVVVSNILRYARKSQESGGTTAPNEDLVEQISELRKLLYKQEQMIESMGGGSSLGLNRSNASTDAITKLIGQQSQEPMQIQPNVYARQTMTGPVGMGGRTYSASTLDVWGDMAMGDDAQSGYQVTPLQVPSHSSTGARDFTFTQPTDMPPR</sequence>
<feature type="transmembrane region" description="Helical" evidence="2">
    <location>
        <begin position="790"/>
        <end position="813"/>
    </location>
</feature>
<dbReference type="GO" id="GO:0006075">
    <property type="term" value="P:(1-&gt;3)-beta-D-glucan biosynthetic process"/>
    <property type="evidence" value="ECO:0007669"/>
    <property type="project" value="InterPro"/>
</dbReference>
<keyword evidence="2" id="KW-0812">Transmembrane</keyword>
<organism evidence="4 5">
    <name type="scientific">Thalassiosira oceanica</name>
    <name type="common">Marine diatom</name>
    <dbReference type="NCBI Taxonomy" id="159749"/>
    <lineage>
        <taxon>Eukaryota</taxon>
        <taxon>Sar</taxon>
        <taxon>Stramenopiles</taxon>
        <taxon>Ochrophyta</taxon>
        <taxon>Bacillariophyta</taxon>
        <taxon>Coscinodiscophyceae</taxon>
        <taxon>Thalassiosirophycidae</taxon>
        <taxon>Thalassiosirales</taxon>
        <taxon>Thalassiosiraceae</taxon>
        <taxon>Thalassiosira</taxon>
    </lineage>
</organism>
<protein>
    <recommendedName>
        <fullName evidence="3">Glycosyl transferase 48 domain-containing protein</fullName>
    </recommendedName>
</protein>
<name>K0RK06_THAOC</name>
<keyword evidence="5" id="KW-1185">Reference proteome</keyword>
<feature type="region of interest" description="Disordered" evidence="1">
    <location>
        <begin position="1297"/>
        <end position="1325"/>
    </location>
</feature>
<evidence type="ECO:0000256" key="1">
    <source>
        <dbReference type="SAM" id="MobiDB-lite"/>
    </source>
</evidence>
<reference evidence="4 5" key="1">
    <citation type="journal article" date="2012" name="Genome Biol.">
        <title>Genome and low-iron response of an oceanic diatom adapted to chronic iron limitation.</title>
        <authorList>
            <person name="Lommer M."/>
            <person name="Specht M."/>
            <person name="Roy A.S."/>
            <person name="Kraemer L."/>
            <person name="Andreson R."/>
            <person name="Gutowska M.A."/>
            <person name="Wolf J."/>
            <person name="Bergner S.V."/>
            <person name="Schilhabel M.B."/>
            <person name="Klostermeier U.C."/>
            <person name="Beiko R.G."/>
            <person name="Rosenstiel P."/>
            <person name="Hippler M."/>
            <person name="Laroche J."/>
        </authorList>
    </citation>
    <scope>NUCLEOTIDE SEQUENCE [LARGE SCALE GENOMIC DNA]</scope>
    <source>
        <strain evidence="4 5">CCMP1005</strain>
    </source>
</reference>
<keyword evidence="2" id="KW-1133">Transmembrane helix</keyword>
<gene>
    <name evidence="4" type="ORF">THAOC_31975</name>
</gene>
<proteinExistence type="predicted"/>
<feature type="transmembrane region" description="Helical" evidence="2">
    <location>
        <begin position="1016"/>
        <end position="1037"/>
    </location>
</feature>
<dbReference type="PANTHER" id="PTHR12741:SF48">
    <property type="entry name" value="1,3-BETA-GLUCAN SYNTHASE COMPONENT FKS1-RELATED"/>
    <property type="match status" value="1"/>
</dbReference>
<dbReference type="InterPro" id="IPR003440">
    <property type="entry name" value="Glyco_trans_48_dom"/>
</dbReference>
<dbReference type="eggNOG" id="KOG0916">
    <property type="taxonomic scope" value="Eukaryota"/>
</dbReference>
<evidence type="ECO:0000256" key="2">
    <source>
        <dbReference type="SAM" id="Phobius"/>
    </source>
</evidence>
<dbReference type="Proteomes" id="UP000266841">
    <property type="component" value="Unassembled WGS sequence"/>
</dbReference>
<feature type="transmembrane region" description="Helical" evidence="2">
    <location>
        <begin position="943"/>
        <end position="964"/>
    </location>
</feature>
<dbReference type="GO" id="GO:0000148">
    <property type="term" value="C:1,3-beta-D-glucan synthase complex"/>
    <property type="evidence" value="ECO:0007669"/>
    <property type="project" value="InterPro"/>
</dbReference>
<dbReference type="EMBL" id="AGNL01045053">
    <property type="protein sequence ID" value="EJK49176.1"/>
    <property type="molecule type" value="Genomic_DNA"/>
</dbReference>
<feature type="region of interest" description="Disordered" evidence="1">
    <location>
        <begin position="1"/>
        <end position="23"/>
    </location>
</feature>
<feature type="transmembrane region" description="Helical" evidence="2">
    <location>
        <begin position="915"/>
        <end position="937"/>
    </location>
</feature>
<dbReference type="Pfam" id="PF02364">
    <property type="entry name" value="Glucan_synthase"/>
    <property type="match status" value="2"/>
</dbReference>
<feature type="domain" description="Glycosyl transferase 48" evidence="3">
    <location>
        <begin position="365"/>
        <end position="451"/>
    </location>
</feature>
<keyword evidence="2" id="KW-0472">Membrane</keyword>
<dbReference type="GO" id="GO:0005886">
    <property type="term" value="C:plasma membrane"/>
    <property type="evidence" value="ECO:0007669"/>
    <property type="project" value="TreeGrafter"/>
</dbReference>
<dbReference type="PANTHER" id="PTHR12741">
    <property type="entry name" value="LYST-INTERACTING PROTEIN LIP5 DOPAMINE RESPONSIVE PROTEIN DRG-1"/>
    <property type="match status" value="1"/>
</dbReference>
<feature type="transmembrane region" description="Helical" evidence="2">
    <location>
        <begin position="1083"/>
        <end position="1100"/>
    </location>
</feature>
<feature type="region of interest" description="Disordered" evidence="1">
    <location>
        <begin position="222"/>
        <end position="250"/>
    </location>
</feature>
<feature type="compositionally biased region" description="Basic residues" evidence="1">
    <location>
        <begin position="222"/>
        <end position="238"/>
    </location>
</feature>
<evidence type="ECO:0000259" key="3">
    <source>
        <dbReference type="Pfam" id="PF02364"/>
    </source>
</evidence>
<accession>K0RK06</accession>
<feature type="domain" description="Glycosyl transferase 48" evidence="3">
    <location>
        <begin position="455"/>
        <end position="999"/>
    </location>
</feature>
<evidence type="ECO:0000313" key="5">
    <source>
        <dbReference type="Proteomes" id="UP000266841"/>
    </source>
</evidence>
<dbReference type="OrthoDB" id="1880850at2759"/>
<feature type="transmembrane region" description="Helical" evidence="2">
    <location>
        <begin position="1049"/>
        <end position="1071"/>
    </location>
</feature>
<feature type="transmembrane region" description="Helical" evidence="2">
    <location>
        <begin position="1134"/>
        <end position="1156"/>
    </location>
</feature>